<dbReference type="Proteomes" id="UP000777482">
    <property type="component" value="Unassembled WGS sequence"/>
</dbReference>
<feature type="compositionally biased region" description="Low complexity" evidence="7">
    <location>
        <begin position="227"/>
        <end position="239"/>
    </location>
</feature>
<feature type="compositionally biased region" description="Low complexity" evidence="7">
    <location>
        <begin position="199"/>
        <end position="211"/>
    </location>
</feature>
<keyword evidence="4 5" id="KW-0413">Isomerase</keyword>
<evidence type="ECO:0000256" key="7">
    <source>
        <dbReference type="SAM" id="MobiDB-lite"/>
    </source>
</evidence>
<sequence length="365" mass="39284">MAQPLILGLWSVVLQPGQSLSQNTSPAIQITNISYGAEVKGNARSVVTMKYPEFESDDEDEDDEDDEEEEDEEDEDNIKLPQLITKEAVLAVLKPNGTEQVSINVNLVEDVEVVEFSVSGENAVHLVGHYIRQEDFDEPPSSDEEYDSDDFDSEDGDEDISGLIDMDDEEMEEAAARIQEIEEQPKPSKKRAAAEEEAPAGADDSTASLSKNQKKKLAKKQKSENGEAVAPAAAAAAVPEPKKKAEEPKKADTKKTQVLAGGLEITDVKVGEGAAAKSGSKVGMRYIGKLENGKVFDSNTKGAPLTFTLGRGQVIKGWDLGVAGIKVGGERKLRIPAKLAYGSQKIAGIPPNSTLIFDIKCVKIA</sequence>
<feature type="region of interest" description="Disordered" evidence="7">
    <location>
        <begin position="132"/>
        <end position="254"/>
    </location>
</feature>
<dbReference type="EMBL" id="PUHQ01000017">
    <property type="protein sequence ID" value="KAG0663917.1"/>
    <property type="molecule type" value="Genomic_DNA"/>
</dbReference>
<evidence type="ECO:0000259" key="9">
    <source>
        <dbReference type="PROSITE" id="PS50059"/>
    </source>
</evidence>
<evidence type="ECO:0000256" key="6">
    <source>
        <dbReference type="PROSITE-ProRule" id="PRU00277"/>
    </source>
</evidence>
<evidence type="ECO:0000313" key="10">
    <source>
        <dbReference type="EMBL" id="KAG0663917.1"/>
    </source>
</evidence>
<organism evidence="10 11">
    <name type="scientific">Rhodotorula mucilaginosa</name>
    <name type="common">Yeast</name>
    <name type="synonym">Rhodotorula rubra</name>
    <dbReference type="NCBI Taxonomy" id="5537"/>
    <lineage>
        <taxon>Eukaryota</taxon>
        <taxon>Fungi</taxon>
        <taxon>Dikarya</taxon>
        <taxon>Basidiomycota</taxon>
        <taxon>Pucciniomycotina</taxon>
        <taxon>Microbotryomycetes</taxon>
        <taxon>Sporidiobolales</taxon>
        <taxon>Sporidiobolaceae</taxon>
        <taxon>Rhodotorula</taxon>
    </lineage>
</organism>
<dbReference type="FunFam" id="3.10.50.40:FF:000006">
    <property type="entry name" value="Peptidyl-prolyl cis-trans isomerase"/>
    <property type="match status" value="1"/>
</dbReference>
<name>A0A9P6W517_RHOMI</name>
<evidence type="ECO:0000256" key="8">
    <source>
        <dbReference type="SAM" id="SignalP"/>
    </source>
</evidence>
<dbReference type="InterPro" id="IPR046357">
    <property type="entry name" value="PPIase_dom_sf"/>
</dbReference>
<feature type="chain" id="PRO_5040241584" description="FK506-binding protein" evidence="8">
    <location>
        <begin position="22"/>
        <end position="365"/>
    </location>
</feature>
<feature type="compositionally biased region" description="Acidic residues" evidence="7">
    <location>
        <begin position="135"/>
        <end position="173"/>
    </location>
</feature>
<proteinExistence type="inferred from homology"/>
<evidence type="ECO:0000256" key="5">
    <source>
        <dbReference type="PIRNR" id="PIRNR001473"/>
    </source>
</evidence>
<evidence type="ECO:0000256" key="2">
    <source>
        <dbReference type="ARBA" id="ARBA00007838"/>
    </source>
</evidence>
<dbReference type="PIRSF" id="PIRSF001473">
    <property type="entry name" value="FK506-bp_FPR3"/>
    <property type="match status" value="1"/>
</dbReference>
<evidence type="ECO:0000256" key="4">
    <source>
        <dbReference type="ARBA" id="ARBA00023235"/>
    </source>
</evidence>
<dbReference type="OrthoDB" id="1902587at2759"/>
<feature type="domain" description="PPIase FKBP-type" evidence="9">
    <location>
        <begin position="279"/>
        <end position="365"/>
    </location>
</feature>
<protein>
    <recommendedName>
        <fullName evidence="5">FK506-binding protein</fullName>
        <ecNumber evidence="5">5.2.1.8</ecNumber>
    </recommendedName>
</protein>
<dbReference type="SUPFAM" id="SSF54534">
    <property type="entry name" value="FKBP-like"/>
    <property type="match status" value="1"/>
</dbReference>
<keyword evidence="11" id="KW-1185">Reference proteome</keyword>
<dbReference type="GO" id="GO:0003755">
    <property type="term" value="F:peptidyl-prolyl cis-trans isomerase activity"/>
    <property type="evidence" value="ECO:0007669"/>
    <property type="project" value="UniProtKB-KW"/>
</dbReference>
<dbReference type="PANTHER" id="PTHR43811:SF19">
    <property type="entry name" value="39 KDA FK506-BINDING NUCLEAR PROTEIN"/>
    <property type="match status" value="1"/>
</dbReference>
<dbReference type="Gene3D" id="3.10.50.40">
    <property type="match status" value="1"/>
</dbReference>
<reference evidence="10 11" key="1">
    <citation type="submission" date="2020-11" db="EMBL/GenBank/DDBJ databases">
        <title>Kefir isolates.</title>
        <authorList>
            <person name="Marcisauskas S."/>
            <person name="Kim Y."/>
            <person name="Blasche S."/>
        </authorList>
    </citation>
    <scope>NUCLEOTIDE SEQUENCE [LARGE SCALE GENOMIC DNA]</scope>
    <source>
        <strain evidence="10 11">KR</strain>
    </source>
</reference>
<evidence type="ECO:0000313" key="11">
    <source>
        <dbReference type="Proteomes" id="UP000777482"/>
    </source>
</evidence>
<dbReference type="Pfam" id="PF00254">
    <property type="entry name" value="FKBP_C"/>
    <property type="match status" value="1"/>
</dbReference>
<dbReference type="InterPro" id="IPR001179">
    <property type="entry name" value="PPIase_FKBP_dom"/>
</dbReference>
<feature type="compositionally biased region" description="Acidic residues" evidence="7">
    <location>
        <begin position="54"/>
        <end position="76"/>
    </location>
</feature>
<gene>
    <name evidence="10" type="primary">FPR4</name>
    <name evidence="10" type="ORF">C6P46_002143</name>
</gene>
<dbReference type="GO" id="GO:0000785">
    <property type="term" value="C:chromatin"/>
    <property type="evidence" value="ECO:0007669"/>
    <property type="project" value="TreeGrafter"/>
</dbReference>
<dbReference type="GO" id="GO:0005730">
    <property type="term" value="C:nucleolus"/>
    <property type="evidence" value="ECO:0007669"/>
    <property type="project" value="TreeGrafter"/>
</dbReference>
<dbReference type="InterPro" id="IPR041232">
    <property type="entry name" value="NPL"/>
</dbReference>
<dbReference type="Gene3D" id="2.60.120.340">
    <property type="entry name" value="Nucleoplasmin core domain"/>
    <property type="match status" value="1"/>
</dbReference>
<feature type="signal peptide" evidence="8">
    <location>
        <begin position="1"/>
        <end position="21"/>
    </location>
</feature>
<comment type="catalytic activity">
    <reaction evidence="1 5 6">
        <text>[protein]-peptidylproline (omega=180) = [protein]-peptidylproline (omega=0)</text>
        <dbReference type="Rhea" id="RHEA:16237"/>
        <dbReference type="Rhea" id="RHEA-COMP:10747"/>
        <dbReference type="Rhea" id="RHEA-COMP:10748"/>
        <dbReference type="ChEBI" id="CHEBI:83833"/>
        <dbReference type="ChEBI" id="CHEBI:83834"/>
        <dbReference type="EC" id="5.2.1.8"/>
    </reaction>
</comment>
<accession>A0A9P6W517</accession>
<keyword evidence="3 5" id="KW-0697">Rotamase</keyword>
<feature type="compositionally biased region" description="Basic and acidic residues" evidence="7">
    <location>
        <begin position="240"/>
        <end position="254"/>
    </location>
</feature>
<dbReference type="InterPro" id="IPR023566">
    <property type="entry name" value="PPIase_Fpr3/Fpr4-like"/>
</dbReference>
<comment type="similarity">
    <text evidence="2">Belongs to the FKBP-type PPIase family. FKBP3/4 subfamily.</text>
</comment>
<keyword evidence="8" id="KW-0732">Signal</keyword>
<feature type="region of interest" description="Disordered" evidence="7">
    <location>
        <begin position="50"/>
        <end position="78"/>
    </location>
</feature>
<evidence type="ECO:0000256" key="3">
    <source>
        <dbReference type="ARBA" id="ARBA00023110"/>
    </source>
</evidence>
<comment type="caution">
    <text evidence="10">The sequence shown here is derived from an EMBL/GenBank/DDBJ whole genome shotgun (WGS) entry which is preliminary data.</text>
</comment>
<dbReference type="EC" id="5.2.1.8" evidence="5"/>
<evidence type="ECO:0000256" key="1">
    <source>
        <dbReference type="ARBA" id="ARBA00000971"/>
    </source>
</evidence>
<dbReference type="AlphaFoldDB" id="A0A9P6W517"/>
<dbReference type="PANTHER" id="PTHR43811">
    <property type="entry name" value="FKBP-TYPE PEPTIDYL-PROLYL CIS-TRANS ISOMERASE FKPA"/>
    <property type="match status" value="1"/>
</dbReference>
<dbReference type="PROSITE" id="PS50059">
    <property type="entry name" value="FKBP_PPIASE"/>
    <property type="match status" value="1"/>
</dbReference>
<dbReference type="Pfam" id="PF17800">
    <property type="entry name" value="NPL"/>
    <property type="match status" value="1"/>
</dbReference>